<keyword evidence="4 6" id="KW-1133">Transmembrane helix</keyword>
<evidence type="ECO:0000313" key="9">
    <source>
        <dbReference type="Proteomes" id="UP000886687"/>
    </source>
</evidence>
<dbReference type="EMBL" id="JAEPDI010000005">
    <property type="protein sequence ID" value="MCG7939282.1"/>
    <property type="molecule type" value="Genomic_DNA"/>
</dbReference>
<evidence type="ECO:0000256" key="5">
    <source>
        <dbReference type="ARBA" id="ARBA00023136"/>
    </source>
</evidence>
<dbReference type="GO" id="GO:0005886">
    <property type="term" value="C:plasma membrane"/>
    <property type="evidence" value="ECO:0007669"/>
    <property type="project" value="UniProtKB-SubCell"/>
</dbReference>
<keyword evidence="5 6" id="KW-0472">Membrane</keyword>
<feature type="transmembrane region" description="Helical" evidence="6">
    <location>
        <begin position="20"/>
        <end position="38"/>
    </location>
</feature>
<keyword evidence="3 6" id="KW-0812">Transmembrane</keyword>
<dbReference type="InterPro" id="IPR011577">
    <property type="entry name" value="Cyt_b561_bac/Ni-Hgenase"/>
</dbReference>
<feature type="transmembrane region" description="Helical" evidence="6">
    <location>
        <begin position="115"/>
        <end position="138"/>
    </location>
</feature>
<dbReference type="SUPFAM" id="SSF81342">
    <property type="entry name" value="Transmembrane di-heme cytochromes"/>
    <property type="match status" value="1"/>
</dbReference>
<dbReference type="InterPro" id="IPR051542">
    <property type="entry name" value="Hydrogenase_cytochrome"/>
</dbReference>
<dbReference type="Gene3D" id="1.20.950.20">
    <property type="entry name" value="Transmembrane di-heme cytochromes, Chain C"/>
    <property type="match status" value="1"/>
</dbReference>
<protein>
    <submittedName>
        <fullName evidence="8">Cytochrome b/b6 domain-containing protein</fullName>
    </submittedName>
</protein>
<reference evidence="8" key="1">
    <citation type="journal article" date="2021" name="Proc. Natl. Acad. Sci. U.S.A.">
        <title>Global biogeography of chemosynthetic symbionts reveals both localized and globally distributed symbiont groups. .</title>
        <authorList>
            <person name="Osvatic J.T."/>
            <person name="Wilkins L.G.E."/>
            <person name="Leibrecht L."/>
            <person name="Leray M."/>
            <person name="Zauner S."/>
            <person name="Polzin J."/>
            <person name="Camacho Y."/>
            <person name="Gros O."/>
            <person name="van Gils J.A."/>
            <person name="Eisen J.A."/>
            <person name="Petersen J.M."/>
            <person name="Yuen B."/>
        </authorList>
    </citation>
    <scope>NUCLEOTIDE SEQUENCE</scope>
    <source>
        <strain evidence="8">MAGL173</strain>
    </source>
</reference>
<dbReference type="GO" id="GO:0022904">
    <property type="term" value="P:respiratory electron transport chain"/>
    <property type="evidence" value="ECO:0007669"/>
    <property type="project" value="InterPro"/>
</dbReference>
<feature type="transmembrane region" description="Helical" evidence="6">
    <location>
        <begin position="50"/>
        <end position="70"/>
    </location>
</feature>
<dbReference type="GO" id="GO:0009055">
    <property type="term" value="F:electron transfer activity"/>
    <property type="evidence" value="ECO:0007669"/>
    <property type="project" value="InterPro"/>
</dbReference>
<accession>A0A9E4K431</accession>
<proteinExistence type="predicted"/>
<dbReference type="Pfam" id="PF01292">
    <property type="entry name" value="Ni_hydr_CYTB"/>
    <property type="match status" value="1"/>
</dbReference>
<evidence type="ECO:0000256" key="1">
    <source>
        <dbReference type="ARBA" id="ARBA00004651"/>
    </source>
</evidence>
<evidence type="ECO:0000256" key="6">
    <source>
        <dbReference type="SAM" id="Phobius"/>
    </source>
</evidence>
<evidence type="ECO:0000256" key="2">
    <source>
        <dbReference type="ARBA" id="ARBA00022475"/>
    </source>
</evidence>
<feature type="transmembrane region" description="Helical" evidence="6">
    <location>
        <begin position="154"/>
        <end position="173"/>
    </location>
</feature>
<organism evidence="8 9">
    <name type="scientific">Candidatus Thiodiazotropha lotti</name>
    <dbReference type="NCBI Taxonomy" id="2792787"/>
    <lineage>
        <taxon>Bacteria</taxon>
        <taxon>Pseudomonadati</taxon>
        <taxon>Pseudomonadota</taxon>
        <taxon>Gammaproteobacteria</taxon>
        <taxon>Chromatiales</taxon>
        <taxon>Sedimenticolaceae</taxon>
        <taxon>Candidatus Thiodiazotropha</taxon>
    </lineage>
</organism>
<evidence type="ECO:0000313" key="8">
    <source>
        <dbReference type="EMBL" id="MCG7939282.1"/>
    </source>
</evidence>
<keyword evidence="2" id="KW-1003">Cell membrane</keyword>
<dbReference type="PANTHER" id="PTHR30485:SF2">
    <property type="entry name" value="BLL0597 PROTEIN"/>
    <property type="match status" value="1"/>
</dbReference>
<dbReference type="GO" id="GO:0020037">
    <property type="term" value="F:heme binding"/>
    <property type="evidence" value="ECO:0007669"/>
    <property type="project" value="TreeGrafter"/>
</dbReference>
<feature type="domain" description="Cytochrome b561 bacterial/Ni-hydrogenase" evidence="7">
    <location>
        <begin position="11"/>
        <end position="189"/>
    </location>
</feature>
<dbReference type="InterPro" id="IPR016174">
    <property type="entry name" value="Di-haem_cyt_TM"/>
</dbReference>
<evidence type="ECO:0000259" key="7">
    <source>
        <dbReference type="Pfam" id="PF01292"/>
    </source>
</evidence>
<dbReference type="Proteomes" id="UP000886687">
    <property type="component" value="Unassembled WGS sequence"/>
</dbReference>
<dbReference type="AlphaFoldDB" id="A0A9E4K431"/>
<comment type="subcellular location">
    <subcellularLocation>
        <location evidence="1">Cell membrane</location>
        <topology evidence="1">Multi-pass membrane protein</topology>
    </subcellularLocation>
</comment>
<evidence type="ECO:0000256" key="3">
    <source>
        <dbReference type="ARBA" id="ARBA00022692"/>
    </source>
</evidence>
<comment type="caution">
    <text evidence="8">The sequence shown here is derived from an EMBL/GenBank/DDBJ whole genome shotgun (WGS) entry which is preliminary data.</text>
</comment>
<sequence length="218" mass="24519">MQKSSVTRVSVWSRWLRISHWLIGISTLGLIGSGYLLSIQTTQSAMNQDLHFLFGAFLLPGFLIRLYLLLLGKGTDHISDCEPDAHRLSQAWQVAKYYLTLGKAPLPNWFSHNPLWGPIYIGLFFILLLSLISGYALLNEQQFLFGIVMADLHYLTYVIIAWFSLLHILAVFAHDLSGSGSDISGMINGHRIFQHSEKPSEPGTSTVDLNDLMKTIKK</sequence>
<name>A0A9E4K431_9GAMM</name>
<evidence type="ECO:0000256" key="4">
    <source>
        <dbReference type="ARBA" id="ARBA00022989"/>
    </source>
</evidence>
<gene>
    <name evidence="8" type="ORF">JAZ04_10575</name>
</gene>
<dbReference type="PANTHER" id="PTHR30485">
    <property type="entry name" value="NI/FE-HYDROGENASE 1 B-TYPE CYTOCHROME SUBUNIT"/>
    <property type="match status" value="1"/>
</dbReference>